<dbReference type="HOGENOM" id="CLU_082760_4_1_10"/>
<dbReference type="InterPro" id="IPR029032">
    <property type="entry name" value="AhpD-like"/>
</dbReference>
<feature type="domain" description="Carboxymuconolactone decarboxylase-like" evidence="1">
    <location>
        <begin position="50"/>
        <end position="89"/>
    </location>
</feature>
<gene>
    <name evidence="2" type="ordered locus">IALB_1946</name>
</gene>
<protein>
    <recommendedName>
        <fullName evidence="1">Carboxymuconolactone decarboxylase-like domain-containing protein</fullName>
    </recommendedName>
</protein>
<dbReference type="Proteomes" id="UP000007394">
    <property type="component" value="Chromosome"/>
</dbReference>
<evidence type="ECO:0000313" key="2">
    <source>
        <dbReference type="EMBL" id="AFH49652.1"/>
    </source>
</evidence>
<proteinExistence type="predicted"/>
<dbReference type="PATRIC" id="fig|945713.3.peg.1951"/>
<dbReference type="RefSeq" id="WP_014560801.1">
    <property type="nucleotide sequence ID" value="NC_017464.1"/>
</dbReference>
<dbReference type="eggNOG" id="COG2128">
    <property type="taxonomic scope" value="Bacteria"/>
</dbReference>
<dbReference type="SUPFAM" id="SSF69118">
    <property type="entry name" value="AhpD-like"/>
    <property type="match status" value="1"/>
</dbReference>
<dbReference type="InterPro" id="IPR003779">
    <property type="entry name" value="CMD-like"/>
</dbReference>
<dbReference type="GO" id="GO:0051920">
    <property type="term" value="F:peroxiredoxin activity"/>
    <property type="evidence" value="ECO:0007669"/>
    <property type="project" value="InterPro"/>
</dbReference>
<dbReference type="InterPro" id="IPR004675">
    <property type="entry name" value="AhpD_core"/>
</dbReference>
<name>I0AKZ5_IGNAJ</name>
<keyword evidence="3" id="KW-1185">Reference proteome</keyword>
<accession>I0AKZ5</accession>
<dbReference type="AlphaFoldDB" id="I0AKZ5"/>
<organism evidence="2 3">
    <name type="scientific">Ignavibacterium album (strain DSM 19864 / JCM 16511 / NBRC 101810 / Mat9-16)</name>
    <dbReference type="NCBI Taxonomy" id="945713"/>
    <lineage>
        <taxon>Bacteria</taxon>
        <taxon>Pseudomonadati</taxon>
        <taxon>Ignavibacteriota</taxon>
        <taxon>Ignavibacteria</taxon>
        <taxon>Ignavibacteriales</taxon>
        <taxon>Ignavibacteriaceae</taxon>
        <taxon>Ignavibacterium</taxon>
    </lineage>
</organism>
<dbReference type="PANTHER" id="PTHR35446:SF2">
    <property type="entry name" value="CARBOXYMUCONOLACTONE DECARBOXYLASE-LIKE DOMAIN-CONTAINING PROTEIN"/>
    <property type="match status" value="1"/>
</dbReference>
<dbReference type="STRING" id="945713.IALB_1946"/>
<dbReference type="KEGG" id="ial:IALB_1946"/>
<dbReference type="PANTHER" id="PTHR35446">
    <property type="entry name" value="SI:CH211-175M2.5"/>
    <property type="match status" value="1"/>
</dbReference>
<dbReference type="NCBIfam" id="TIGR01926">
    <property type="entry name" value="peroxid_rel"/>
    <property type="match status" value="1"/>
</dbReference>
<dbReference type="Pfam" id="PF02627">
    <property type="entry name" value="CMD"/>
    <property type="match status" value="1"/>
</dbReference>
<dbReference type="EMBL" id="CP003418">
    <property type="protein sequence ID" value="AFH49652.1"/>
    <property type="molecule type" value="Genomic_DNA"/>
</dbReference>
<dbReference type="Gene3D" id="1.20.1290.10">
    <property type="entry name" value="AhpD-like"/>
    <property type="match status" value="1"/>
</dbReference>
<evidence type="ECO:0000259" key="1">
    <source>
        <dbReference type="Pfam" id="PF02627"/>
    </source>
</evidence>
<evidence type="ECO:0000313" key="3">
    <source>
        <dbReference type="Proteomes" id="UP000007394"/>
    </source>
</evidence>
<dbReference type="NCBIfam" id="TIGR00778">
    <property type="entry name" value="ahpD_dom"/>
    <property type="match status" value="1"/>
</dbReference>
<sequence length="185" mass="21349">MPFIKVINENEAEGELRKVYEQIGSARGKLSNIMKIHSLMPDTMIKHLELYLSIMFSKTKLSRQEKEILAVVVSKNNNCDYCINHHAEALNYYWKNKVRLDNFISTLDDDSFSDKFRLTIKHALKLTTNPSTVKKDDIDELINAGYTDEDILGINLIISYFNFVNRIALGLGVEFSEDEVKGYKY</sequence>
<reference evidence="2 3" key="1">
    <citation type="journal article" date="2012" name="Front. Microbiol.">
        <title>Complete genome of Ignavibacterium album, a metabolically versatile, flagellated, facultative anaerobe from the phylum Chlorobi.</title>
        <authorList>
            <person name="Liu Z."/>
            <person name="Frigaard N.-U."/>
            <person name="Vogl K."/>
            <person name="Iino T."/>
            <person name="Ohkuma M."/>
            <person name="Overmann J."/>
            <person name="Bryant D.A."/>
        </authorList>
    </citation>
    <scope>NUCLEOTIDE SEQUENCE [LARGE SCALE GENOMIC DNA]</scope>
    <source>
        <strain evidence="3">DSM 19864 / JCM 16511 / NBRC 101810 / Mat9-16</strain>
    </source>
</reference>
<dbReference type="InterPro" id="IPR010195">
    <property type="entry name" value="Uncharacterised_peroxidase-rel"/>
</dbReference>